<protein>
    <recommendedName>
        <fullName evidence="2">Pyruvate carboxyltransferase domain-containing protein</fullName>
    </recommendedName>
</protein>
<dbReference type="SUPFAM" id="SSF51569">
    <property type="entry name" value="Aldolase"/>
    <property type="match status" value="1"/>
</dbReference>
<evidence type="ECO:0000256" key="1">
    <source>
        <dbReference type="ARBA" id="ARBA00023211"/>
    </source>
</evidence>
<dbReference type="InterPro" id="IPR013785">
    <property type="entry name" value="Aldolase_TIM"/>
</dbReference>
<evidence type="ECO:0000313" key="4">
    <source>
        <dbReference type="Proteomes" id="UP000179242"/>
    </source>
</evidence>
<dbReference type="CDD" id="cd07944">
    <property type="entry name" value="DRE_TIM_HOA_like"/>
    <property type="match status" value="1"/>
</dbReference>
<name>A0A1F4U3G0_UNCSA</name>
<gene>
    <name evidence="3" type="ORF">A2438_07805</name>
</gene>
<proteinExistence type="predicted"/>
<sequence length="582" mass="66575">MLKLRRVNKMKNSEKKTKIEILDCTIRDGGYVNCWDFDFMLARETYRALSKSGVDYVELGYHGTEKYFDKNKYGAFRFCQTRLISDICSGINGARVALMVDHGKYELGDLFGYVGSPVKLIRSAFHKNNFKEALENLIKIKKMGFEVSANFMGFVSYSKKEIKELLSTLKDLPIDYAYVADTYGSMFPDQLAVIFEPLLEIKHVRWGFHPHNNLQMAFANSLAAIKAGAQIIDSSVFGMGRGAGNLPTEVMLAYLHRQQPDKYNVIPVLNLIDHYYNDLHKQCGWGYNLPYMLSGTYGCHPNYASNLVERKEYDIEDIWNIMEAITVQNPIGFKKELVDNVLRKGIFGKKVNAGANANSRLFNGDRPRVSYINRHKEKDFLILANGPTLKQFQSDIQAFIDKYKPVVMGGNYLGGMFMPDYHVFTNKRRFVDYVGSVAKKSKLMISQHLPKEMIADYVNRDYELIYYEDSMENAFAIQDGVISANCRTVAVLLAGVALVMGAKRIFIVGMDGYMATSPKGIYHFYNEKNEAEQIDDLKEKHNWNLNYLKQIDSYMVEQGGEGLHIITPTNYKEFYKGLKNYL</sequence>
<dbReference type="AlphaFoldDB" id="A0A1F4U3G0"/>
<dbReference type="EMBL" id="MEUJ01000008">
    <property type="protein sequence ID" value="OGC39452.1"/>
    <property type="molecule type" value="Genomic_DNA"/>
</dbReference>
<feature type="domain" description="Pyruvate carboxyltransferase" evidence="2">
    <location>
        <begin position="19"/>
        <end position="272"/>
    </location>
</feature>
<evidence type="ECO:0000259" key="2">
    <source>
        <dbReference type="PROSITE" id="PS50991"/>
    </source>
</evidence>
<dbReference type="GO" id="GO:0009098">
    <property type="term" value="P:L-leucine biosynthetic process"/>
    <property type="evidence" value="ECO:0007669"/>
    <property type="project" value="TreeGrafter"/>
</dbReference>
<keyword evidence="1" id="KW-0464">Manganese</keyword>
<dbReference type="Proteomes" id="UP000179242">
    <property type="component" value="Unassembled WGS sequence"/>
</dbReference>
<dbReference type="Pfam" id="PF00682">
    <property type="entry name" value="HMGL-like"/>
    <property type="match status" value="1"/>
</dbReference>
<dbReference type="PANTHER" id="PTHR10277">
    <property type="entry name" value="HOMOCITRATE SYNTHASE-RELATED"/>
    <property type="match status" value="1"/>
</dbReference>
<organism evidence="3 4">
    <name type="scientific">candidate division WOR-1 bacterium RIFOXYC2_FULL_46_14</name>
    <dbReference type="NCBI Taxonomy" id="1802587"/>
    <lineage>
        <taxon>Bacteria</taxon>
        <taxon>Bacillati</taxon>
        <taxon>Saganbacteria</taxon>
    </lineage>
</organism>
<accession>A0A1F4U3G0</accession>
<reference evidence="3 4" key="1">
    <citation type="journal article" date="2016" name="Nat. Commun.">
        <title>Thousands of microbial genomes shed light on interconnected biogeochemical processes in an aquifer system.</title>
        <authorList>
            <person name="Anantharaman K."/>
            <person name="Brown C.T."/>
            <person name="Hug L.A."/>
            <person name="Sharon I."/>
            <person name="Castelle C.J."/>
            <person name="Probst A.J."/>
            <person name="Thomas B.C."/>
            <person name="Singh A."/>
            <person name="Wilkins M.J."/>
            <person name="Karaoz U."/>
            <person name="Brodie E.L."/>
            <person name="Williams K.H."/>
            <person name="Hubbard S.S."/>
            <person name="Banfield J.F."/>
        </authorList>
    </citation>
    <scope>NUCLEOTIDE SEQUENCE [LARGE SCALE GENOMIC DNA]</scope>
</reference>
<comment type="caution">
    <text evidence="3">The sequence shown here is derived from an EMBL/GenBank/DDBJ whole genome shotgun (WGS) entry which is preliminary data.</text>
</comment>
<dbReference type="InterPro" id="IPR000891">
    <property type="entry name" value="PYR_CT"/>
</dbReference>
<dbReference type="GO" id="GO:0003852">
    <property type="term" value="F:2-isopropylmalate synthase activity"/>
    <property type="evidence" value="ECO:0007669"/>
    <property type="project" value="TreeGrafter"/>
</dbReference>
<dbReference type="Gene3D" id="3.20.20.70">
    <property type="entry name" value="Aldolase class I"/>
    <property type="match status" value="1"/>
</dbReference>
<evidence type="ECO:0000313" key="3">
    <source>
        <dbReference type="EMBL" id="OGC39452.1"/>
    </source>
</evidence>
<dbReference type="Gene3D" id="3.90.1480.10">
    <property type="entry name" value="Alpha-2,3-sialyltransferase"/>
    <property type="match status" value="1"/>
</dbReference>
<dbReference type="PROSITE" id="PS50991">
    <property type="entry name" value="PYR_CT"/>
    <property type="match status" value="1"/>
</dbReference>
<dbReference type="InterPro" id="IPR050073">
    <property type="entry name" value="2-IPM_HCS-like"/>
</dbReference>
<dbReference type="PANTHER" id="PTHR10277:SF9">
    <property type="entry name" value="2-ISOPROPYLMALATE SYNTHASE 1, CHLOROPLASTIC-RELATED"/>
    <property type="match status" value="1"/>
</dbReference>